<dbReference type="GO" id="GO:0003700">
    <property type="term" value="F:DNA-binding transcription factor activity"/>
    <property type="evidence" value="ECO:0007669"/>
    <property type="project" value="TreeGrafter"/>
</dbReference>
<protein>
    <submittedName>
        <fullName evidence="3">Cupin domain-containing protein</fullName>
    </submittedName>
</protein>
<dbReference type="CDD" id="cd00093">
    <property type="entry name" value="HTH_XRE"/>
    <property type="match status" value="1"/>
</dbReference>
<gene>
    <name evidence="3" type="ORF">F0357_01160</name>
</gene>
<proteinExistence type="predicted"/>
<dbReference type="Proteomes" id="UP000332515">
    <property type="component" value="Unassembled WGS sequence"/>
</dbReference>
<accession>A0A6A7Y0F7</accession>
<dbReference type="Pfam" id="PF01381">
    <property type="entry name" value="HTH_3"/>
    <property type="match status" value="1"/>
</dbReference>
<name>A0A6A7Y0F7_9HYPH</name>
<dbReference type="SMART" id="SM00530">
    <property type="entry name" value="HTH_XRE"/>
    <property type="match status" value="1"/>
</dbReference>
<comment type="caution">
    <text evidence="3">The sequence shown here is derived from an EMBL/GenBank/DDBJ whole genome shotgun (WGS) entry which is preliminary data.</text>
</comment>
<dbReference type="PANTHER" id="PTHR46797:SF2">
    <property type="entry name" value="TRANSCRIPTIONAL REGULATOR"/>
    <property type="match status" value="1"/>
</dbReference>
<dbReference type="SUPFAM" id="SSF47413">
    <property type="entry name" value="lambda repressor-like DNA-binding domains"/>
    <property type="match status" value="1"/>
</dbReference>
<evidence type="ECO:0000256" key="1">
    <source>
        <dbReference type="ARBA" id="ARBA00023125"/>
    </source>
</evidence>
<dbReference type="EMBL" id="VWNA01000001">
    <property type="protein sequence ID" value="MQT11302.1"/>
    <property type="molecule type" value="Genomic_DNA"/>
</dbReference>
<dbReference type="SUPFAM" id="SSF51182">
    <property type="entry name" value="RmlC-like cupins"/>
    <property type="match status" value="1"/>
</dbReference>
<evidence type="ECO:0000259" key="2">
    <source>
        <dbReference type="PROSITE" id="PS50943"/>
    </source>
</evidence>
<dbReference type="Gene3D" id="1.10.260.40">
    <property type="entry name" value="lambda repressor-like DNA-binding domains"/>
    <property type="match status" value="1"/>
</dbReference>
<dbReference type="PANTHER" id="PTHR46797">
    <property type="entry name" value="HTH-TYPE TRANSCRIPTIONAL REGULATOR"/>
    <property type="match status" value="1"/>
</dbReference>
<dbReference type="Pfam" id="PF07883">
    <property type="entry name" value="Cupin_2"/>
    <property type="match status" value="1"/>
</dbReference>
<dbReference type="PROSITE" id="PS50943">
    <property type="entry name" value="HTH_CROC1"/>
    <property type="match status" value="1"/>
</dbReference>
<keyword evidence="1" id="KW-0238">DNA-binding</keyword>
<dbReference type="CDD" id="cd02209">
    <property type="entry name" value="cupin_XRE_C"/>
    <property type="match status" value="1"/>
</dbReference>
<dbReference type="InterPro" id="IPR001387">
    <property type="entry name" value="Cro/C1-type_HTH"/>
</dbReference>
<dbReference type="InterPro" id="IPR011051">
    <property type="entry name" value="RmlC_Cupin_sf"/>
</dbReference>
<dbReference type="GO" id="GO:0005829">
    <property type="term" value="C:cytosol"/>
    <property type="evidence" value="ECO:0007669"/>
    <property type="project" value="TreeGrafter"/>
</dbReference>
<dbReference type="RefSeq" id="WP_153485917.1">
    <property type="nucleotide sequence ID" value="NZ_VWNA01000001.1"/>
</dbReference>
<sequence length="198" mass="21064">MDASQDEAASDVRVGRRIRALRLEQGLSLAETAARAGLSVGTLSQIERGLSSLRVRSLWPLAAALGVEPHTLVDKDEGQSNDLYVVREGARKSVPVHSEGISKELLSPPGAVLTGLRVVVEPGGGTGAGPYSHDGHEFGCVLTGEIELTIDSILYRLKAGDSFAFKSTLPHAFRNPGSQRCEILWINTAKPNEVKNGA</sequence>
<dbReference type="GO" id="GO:0003677">
    <property type="term" value="F:DNA binding"/>
    <property type="evidence" value="ECO:0007669"/>
    <property type="project" value="UniProtKB-KW"/>
</dbReference>
<evidence type="ECO:0000313" key="3">
    <source>
        <dbReference type="EMBL" id="MQT11302.1"/>
    </source>
</evidence>
<dbReference type="InterPro" id="IPR050807">
    <property type="entry name" value="TransReg_Diox_bact_type"/>
</dbReference>
<dbReference type="AlphaFoldDB" id="A0A6A7Y0F7"/>
<keyword evidence="4" id="KW-1185">Reference proteome</keyword>
<feature type="domain" description="HTH cro/C1-type" evidence="2">
    <location>
        <begin position="18"/>
        <end position="72"/>
    </location>
</feature>
<evidence type="ECO:0000313" key="4">
    <source>
        <dbReference type="Proteomes" id="UP000332515"/>
    </source>
</evidence>
<reference evidence="3 4" key="1">
    <citation type="submission" date="2019-09" db="EMBL/GenBank/DDBJ databases">
        <title>Segnochrobactrum spirostomi gen. nov., sp. nov., isolated from the ciliate Spirostomum cf. yagiui and description of a novel family, Segnochrobactraceae fam. nov. within the order Rhizobiales of the class Alphaproteobacteria.</title>
        <authorList>
            <person name="Akter S."/>
            <person name="Shazib S.U.A."/>
            <person name="Shin M.K."/>
        </authorList>
    </citation>
    <scope>NUCLEOTIDE SEQUENCE [LARGE SCALE GENOMIC DNA]</scope>
    <source>
        <strain evidence="3 4">Sp-1</strain>
    </source>
</reference>
<organism evidence="3 4">
    <name type="scientific">Segnochrobactrum spirostomi</name>
    <dbReference type="NCBI Taxonomy" id="2608987"/>
    <lineage>
        <taxon>Bacteria</taxon>
        <taxon>Pseudomonadati</taxon>
        <taxon>Pseudomonadota</taxon>
        <taxon>Alphaproteobacteria</taxon>
        <taxon>Hyphomicrobiales</taxon>
        <taxon>Segnochrobactraceae</taxon>
        <taxon>Segnochrobactrum</taxon>
    </lineage>
</organism>
<dbReference type="InterPro" id="IPR010982">
    <property type="entry name" value="Lambda_DNA-bd_dom_sf"/>
</dbReference>
<dbReference type="InterPro" id="IPR014710">
    <property type="entry name" value="RmlC-like_jellyroll"/>
</dbReference>
<dbReference type="Gene3D" id="2.60.120.10">
    <property type="entry name" value="Jelly Rolls"/>
    <property type="match status" value="1"/>
</dbReference>
<dbReference type="InterPro" id="IPR013096">
    <property type="entry name" value="Cupin_2"/>
</dbReference>